<dbReference type="AlphaFoldDB" id="A0A4Q9PEM8"/>
<dbReference type="EMBL" id="ML145322">
    <property type="protein sequence ID" value="TBU51431.1"/>
    <property type="molecule type" value="Genomic_DNA"/>
</dbReference>
<keyword evidence="2" id="KW-1185">Reference proteome</keyword>
<organism evidence="1 2">
    <name type="scientific">Dichomitus squalens</name>
    <dbReference type="NCBI Taxonomy" id="114155"/>
    <lineage>
        <taxon>Eukaryota</taxon>
        <taxon>Fungi</taxon>
        <taxon>Dikarya</taxon>
        <taxon>Basidiomycota</taxon>
        <taxon>Agaricomycotina</taxon>
        <taxon>Agaricomycetes</taxon>
        <taxon>Polyporales</taxon>
        <taxon>Polyporaceae</taxon>
        <taxon>Dichomitus</taxon>
    </lineage>
</organism>
<dbReference type="Pfam" id="PF20151">
    <property type="entry name" value="DUF6533"/>
    <property type="match status" value="1"/>
</dbReference>
<dbReference type="InterPro" id="IPR045340">
    <property type="entry name" value="DUF6533"/>
</dbReference>
<evidence type="ECO:0000313" key="1">
    <source>
        <dbReference type="EMBL" id="TBU51431.1"/>
    </source>
</evidence>
<name>A0A4Q9PEM8_9APHY</name>
<proteinExistence type="predicted"/>
<dbReference type="Proteomes" id="UP000292082">
    <property type="component" value="Unassembled WGS sequence"/>
</dbReference>
<gene>
    <name evidence="1" type="ORF">BD310DRAFT_1005713</name>
</gene>
<reference evidence="1 2" key="1">
    <citation type="submission" date="2019-01" db="EMBL/GenBank/DDBJ databases">
        <title>Draft genome sequences of three monokaryotic isolates of the white-rot basidiomycete fungus Dichomitus squalens.</title>
        <authorList>
            <consortium name="DOE Joint Genome Institute"/>
            <person name="Lopez S.C."/>
            <person name="Andreopoulos B."/>
            <person name="Pangilinan J."/>
            <person name="Lipzen A."/>
            <person name="Riley R."/>
            <person name="Ahrendt S."/>
            <person name="Ng V."/>
            <person name="Barry K."/>
            <person name="Daum C."/>
            <person name="Grigoriev I.V."/>
            <person name="Hilden K.S."/>
            <person name="Makela M.R."/>
            <person name="de Vries R.P."/>
        </authorList>
    </citation>
    <scope>NUCLEOTIDE SEQUENCE [LARGE SCALE GENOMIC DNA]</scope>
    <source>
        <strain evidence="1 2">CBS 464.89</strain>
    </source>
</reference>
<accession>A0A4Q9PEM8</accession>
<protein>
    <submittedName>
        <fullName evidence="1">Uncharacterized protein</fullName>
    </submittedName>
</protein>
<evidence type="ECO:0000313" key="2">
    <source>
        <dbReference type="Proteomes" id="UP000292082"/>
    </source>
</evidence>
<sequence>MATSGTGNIVAVLQTNSIMNFVIVATATLVGFDHLMTFQQELELFWSRRLNLSCMVFFFNRYVAVIYYVAMVPIRFFPSVTQEYGPFISQPIATELKQSPAAL</sequence>